<evidence type="ECO:0000313" key="1">
    <source>
        <dbReference type="EMBL" id="GAA3760543.1"/>
    </source>
</evidence>
<accession>A0ABP7GAG6</accession>
<keyword evidence="2" id="KW-1185">Reference proteome</keyword>
<comment type="caution">
    <text evidence="1">The sequence shown here is derived from an EMBL/GenBank/DDBJ whole genome shotgun (WGS) entry which is preliminary data.</text>
</comment>
<evidence type="ECO:0000313" key="2">
    <source>
        <dbReference type="Proteomes" id="UP001499884"/>
    </source>
</evidence>
<sequence>MSLDHSFLAVYGAELPGADWLHVYDRLEDLRRTQGPAGDAEDVQLFTVSGDRDPSRVVIGAAVVGFAPGSCKSVRDFIPSPERDEAVRRAAAFVGHVEPVEPGWLFVYDLS</sequence>
<organism evidence="1 2">
    <name type="scientific">Streptomyces tremellae</name>
    <dbReference type="NCBI Taxonomy" id="1124239"/>
    <lineage>
        <taxon>Bacteria</taxon>
        <taxon>Bacillati</taxon>
        <taxon>Actinomycetota</taxon>
        <taxon>Actinomycetes</taxon>
        <taxon>Kitasatosporales</taxon>
        <taxon>Streptomycetaceae</taxon>
        <taxon>Streptomyces</taxon>
    </lineage>
</organism>
<proteinExistence type="predicted"/>
<protein>
    <submittedName>
        <fullName evidence="1">Uncharacterized protein</fullName>
    </submittedName>
</protein>
<name>A0ABP7GAG6_9ACTN</name>
<gene>
    <name evidence="1" type="ORF">GCM10023082_63480</name>
</gene>
<dbReference type="RefSeq" id="WP_060880798.1">
    <property type="nucleotide sequence ID" value="NZ_BAABEP010000088.1"/>
</dbReference>
<dbReference type="Proteomes" id="UP001499884">
    <property type="component" value="Unassembled WGS sequence"/>
</dbReference>
<dbReference type="EMBL" id="BAABEP010000088">
    <property type="protein sequence ID" value="GAA3760543.1"/>
    <property type="molecule type" value="Genomic_DNA"/>
</dbReference>
<reference evidence="2" key="1">
    <citation type="journal article" date="2019" name="Int. J. Syst. Evol. Microbiol.">
        <title>The Global Catalogue of Microorganisms (GCM) 10K type strain sequencing project: providing services to taxonomists for standard genome sequencing and annotation.</title>
        <authorList>
            <consortium name="The Broad Institute Genomics Platform"/>
            <consortium name="The Broad Institute Genome Sequencing Center for Infectious Disease"/>
            <person name="Wu L."/>
            <person name="Ma J."/>
        </authorList>
    </citation>
    <scope>NUCLEOTIDE SEQUENCE [LARGE SCALE GENOMIC DNA]</scope>
    <source>
        <strain evidence="2">JCM 30846</strain>
    </source>
</reference>